<sequence>MCTKIQLILNTLDQESAKAYEKEIVHGIETSLRRAEREVLFLWRSVMNVYRTTSKTRWQIADDKDWQVVDERHELQLYLKIIPYRLNLEVGRPCTFACNVTHIMPAHLQLEYIRAVKRSDLSHIQDMLSSGALSLYSENEYGASLLHLAASHGNKNTNRPVYSDDRARLDQFEFAETFQEWLSIVESCGLDQRTYLEHLMPWFADYMEDGDLIGNGDNARLQQFIHVRYDVTYGSVMGPGWTWWVDPDSPAGLVLQEFQCFDVAIVSWKNILSWNGGRLNDFAPRATDGVIWPTTLEMWEQVMDTTRGSYTEIREARQLRDARFARRQAKKDRKAGRTSKVCKMPGSWVD</sequence>
<dbReference type="InParanoid" id="A0A507AI96"/>
<dbReference type="OrthoDB" id="270167at2759"/>
<keyword evidence="3" id="KW-1185">Reference proteome</keyword>
<evidence type="ECO:0000313" key="3">
    <source>
        <dbReference type="Proteomes" id="UP000319257"/>
    </source>
</evidence>
<dbReference type="Proteomes" id="UP000319257">
    <property type="component" value="Unassembled WGS sequence"/>
</dbReference>
<feature type="compositionally biased region" description="Basic residues" evidence="1">
    <location>
        <begin position="326"/>
        <end position="337"/>
    </location>
</feature>
<protein>
    <submittedName>
        <fullName evidence="2">Uncharacterized protein</fullName>
    </submittedName>
</protein>
<evidence type="ECO:0000256" key="1">
    <source>
        <dbReference type="SAM" id="MobiDB-lite"/>
    </source>
</evidence>
<proteinExistence type="predicted"/>
<gene>
    <name evidence="2" type="ORF">E0L32_009026</name>
</gene>
<accession>A0A507AI96</accession>
<evidence type="ECO:0000313" key="2">
    <source>
        <dbReference type="EMBL" id="TPX09835.1"/>
    </source>
</evidence>
<name>A0A507AI96_9PEZI</name>
<dbReference type="AlphaFoldDB" id="A0A507AI96"/>
<organism evidence="2 3">
    <name type="scientific">Thyridium curvatum</name>
    <dbReference type="NCBI Taxonomy" id="1093900"/>
    <lineage>
        <taxon>Eukaryota</taxon>
        <taxon>Fungi</taxon>
        <taxon>Dikarya</taxon>
        <taxon>Ascomycota</taxon>
        <taxon>Pezizomycotina</taxon>
        <taxon>Sordariomycetes</taxon>
        <taxon>Sordariomycetidae</taxon>
        <taxon>Thyridiales</taxon>
        <taxon>Thyridiaceae</taxon>
        <taxon>Thyridium</taxon>
    </lineage>
</organism>
<reference evidence="2 3" key="1">
    <citation type="submission" date="2019-06" db="EMBL/GenBank/DDBJ databases">
        <title>Draft genome sequence of the filamentous fungus Phialemoniopsis curvata isolated from diesel fuel.</title>
        <authorList>
            <person name="Varaljay V.A."/>
            <person name="Lyon W.J."/>
            <person name="Crouch A.L."/>
            <person name="Drake C.E."/>
            <person name="Hollomon J.M."/>
            <person name="Nadeau L.J."/>
            <person name="Nunn H.S."/>
            <person name="Stevenson B.S."/>
            <person name="Bojanowski C.L."/>
            <person name="Crookes-Goodson W.J."/>
        </authorList>
    </citation>
    <scope>NUCLEOTIDE SEQUENCE [LARGE SCALE GENOMIC DNA]</scope>
    <source>
        <strain evidence="2 3">D216</strain>
    </source>
</reference>
<dbReference type="GeneID" id="41976473"/>
<dbReference type="RefSeq" id="XP_030991546.1">
    <property type="nucleotide sequence ID" value="XM_031143947.1"/>
</dbReference>
<feature type="region of interest" description="Disordered" evidence="1">
    <location>
        <begin position="326"/>
        <end position="350"/>
    </location>
</feature>
<dbReference type="EMBL" id="SKBQ01000062">
    <property type="protein sequence ID" value="TPX09835.1"/>
    <property type="molecule type" value="Genomic_DNA"/>
</dbReference>
<comment type="caution">
    <text evidence="2">The sequence shown here is derived from an EMBL/GenBank/DDBJ whole genome shotgun (WGS) entry which is preliminary data.</text>
</comment>